<dbReference type="AlphaFoldDB" id="A0A9W8I973"/>
<evidence type="ECO:0000313" key="5">
    <source>
        <dbReference type="Proteomes" id="UP001139887"/>
    </source>
</evidence>
<keyword evidence="1" id="KW-0547">Nucleotide-binding</keyword>
<organism evidence="4 5">
    <name type="scientific">Coemansia brasiliensis</name>
    <dbReference type="NCBI Taxonomy" id="2650707"/>
    <lineage>
        <taxon>Eukaryota</taxon>
        <taxon>Fungi</taxon>
        <taxon>Fungi incertae sedis</taxon>
        <taxon>Zoopagomycota</taxon>
        <taxon>Kickxellomycotina</taxon>
        <taxon>Kickxellomycetes</taxon>
        <taxon>Kickxellales</taxon>
        <taxon>Kickxellaceae</taxon>
        <taxon>Coemansia</taxon>
    </lineage>
</organism>
<dbReference type="Gene3D" id="1.10.510.10">
    <property type="entry name" value="Transferase(Phosphotransferase) domain 1"/>
    <property type="match status" value="1"/>
</dbReference>
<reference evidence="4" key="1">
    <citation type="submission" date="2022-07" db="EMBL/GenBank/DDBJ databases">
        <title>Phylogenomic reconstructions and comparative analyses of Kickxellomycotina fungi.</title>
        <authorList>
            <person name="Reynolds N.K."/>
            <person name="Stajich J.E."/>
            <person name="Barry K."/>
            <person name="Grigoriev I.V."/>
            <person name="Crous P."/>
            <person name="Smith M.E."/>
        </authorList>
    </citation>
    <scope>NUCLEOTIDE SEQUENCE</scope>
    <source>
        <strain evidence="4">NRRL 1566</strain>
    </source>
</reference>
<keyword evidence="2" id="KW-0067">ATP-binding</keyword>
<evidence type="ECO:0000313" key="4">
    <source>
        <dbReference type="EMBL" id="KAJ2849369.1"/>
    </source>
</evidence>
<dbReference type="GO" id="GO:0035556">
    <property type="term" value="P:intracellular signal transduction"/>
    <property type="evidence" value="ECO:0007669"/>
    <property type="project" value="TreeGrafter"/>
</dbReference>
<dbReference type="Pfam" id="PF00069">
    <property type="entry name" value="Pkinase"/>
    <property type="match status" value="1"/>
</dbReference>
<keyword evidence="4" id="KW-0418">Kinase</keyword>
<dbReference type="Proteomes" id="UP001139887">
    <property type="component" value="Unassembled WGS sequence"/>
</dbReference>
<gene>
    <name evidence="4" type="primary">HRK1_3</name>
    <name evidence="4" type="ORF">IWW36_002685</name>
</gene>
<evidence type="ECO:0000259" key="3">
    <source>
        <dbReference type="PROSITE" id="PS50011"/>
    </source>
</evidence>
<keyword evidence="4" id="KW-0723">Serine/threonine-protein kinase</keyword>
<dbReference type="InterPro" id="IPR008271">
    <property type="entry name" value="Ser/Thr_kinase_AS"/>
</dbReference>
<dbReference type="SUPFAM" id="SSF56112">
    <property type="entry name" value="Protein kinase-like (PK-like)"/>
    <property type="match status" value="1"/>
</dbReference>
<dbReference type="OrthoDB" id="6513151at2759"/>
<dbReference type="PROSITE" id="PS50011">
    <property type="entry name" value="PROTEIN_KINASE_DOM"/>
    <property type="match status" value="1"/>
</dbReference>
<comment type="caution">
    <text evidence="4">The sequence shown here is derived from an EMBL/GenBank/DDBJ whole genome shotgun (WGS) entry which is preliminary data.</text>
</comment>
<evidence type="ECO:0000256" key="2">
    <source>
        <dbReference type="ARBA" id="ARBA00022840"/>
    </source>
</evidence>
<dbReference type="EMBL" id="JANBUW010000083">
    <property type="protein sequence ID" value="KAJ2849369.1"/>
    <property type="molecule type" value="Genomic_DNA"/>
</dbReference>
<keyword evidence="5" id="KW-1185">Reference proteome</keyword>
<keyword evidence="4" id="KW-0808">Transferase</keyword>
<proteinExistence type="predicted"/>
<dbReference type="GO" id="GO:0005737">
    <property type="term" value="C:cytoplasm"/>
    <property type="evidence" value="ECO:0007669"/>
    <property type="project" value="TreeGrafter"/>
</dbReference>
<dbReference type="GO" id="GO:0004674">
    <property type="term" value="F:protein serine/threonine kinase activity"/>
    <property type="evidence" value="ECO:0007669"/>
    <property type="project" value="UniProtKB-KW"/>
</dbReference>
<dbReference type="GO" id="GO:0005524">
    <property type="term" value="F:ATP binding"/>
    <property type="evidence" value="ECO:0007669"/>
    <property type="project" value="UniProtKB-KW"/>
</dbReference>
<dbReference type="PANTHER" id="PTHR24346">
    <property type="entry name" value="MAP/MICROTUBULE AFFINITY-REGULATING KINASE"/>
    <property type="match status" value="1"/>
</dbReference>
<name>A0A9W8I973_9FUNG</name>
<feature type="domain" description="Protein kinase" evidence="3">
    <location>
        <begin position="1"/>
        <end position="289"/>
    </location>
</feature>
<dbReference type="InterPro" id="IPR011009">
    <property type="entry name" value="Kinase-like_dom_sf"/>
</dbReference>
<accession>A0A9W8I973</accession>
<dbReference type="SMART" id="SM00220">
    <property type="entry name" value="S_TKc"/>
    <property type="match status" value="1"/>
</dbReference>
<sequence length="292" mass="32702">VVAVKTLRIKEGSDEKSSWSAGSQMPIMSQRVLEELGIAANVQHPNIVRTFEIVVEANTCYLVMEACTTNLLSLLQQSRQAGSPAVGELNRYFLQLVRGVHYLHNMGIGHRDLKLDNICITEQGTVKIVDFGCATLFRRRQAQASFLQQRAVPYTASVDYVETLSVGICGSDPYMAPELFSASSYLAPKVDIWALGIIYFALRHLQFPWAVAHEARDSGFRAFVKSPQPFIGTWFGGDNIQVPPAVNFLNMTQRQCQVTRTAQLIMSRVLDVNPTTRADIYDIIRDPWFQSL</sequence>
<protein>
    <submittedName>
        <fullName evidence="4">Serine/threonine protein kinase</fullName>
    </submittedName>
</protein>
<dbReference type="InterPro" id="IPR000719">
    <property type="entry name" value="Prot_kinase_dom"/>
</dbReference>
<dbReference type="PANTHER" id="PTHR24346:SF30">
    <property type="entry name" value="MATERNAL EMBRYONIC LEUCINE ZIPPER KINASE"/>
    <property type="match status" value="1"/>
</dbReference>
<evidence type="ECO:0000256" key="1">
    <source>
        <dbReference type="ARBA" id="ARBA00022741"/>
    </source>
</evidence>
<feature type="non-terminal residue" evidence="4">
    <location>
        <position position="1"/>
    </location>
</feature>
<dbReference type="PROSITE" id="PS00108">
    <property type="entry name" value="PROTEIN_KINASE_ST"/>
    <property type="match status" value="1"/>
</dbReference>